<sequence>MVAMFINTLLSQYYDRVVGNVASNFAELVAVDERIKLGIRRGRFAQASGNKGLAKKPTTEKKKGEANAVMGASPSYMARYANPPPALYGPPRTNIGIINPRLVQQGTRRKPQTLTPIPMSYIELLPQLLEQKLMEIIPLKPLEPPYPRSYDPNARCDYHGGAVGHATERCWSLKHKVQDLLDGGLLDFQDQGPNIQSNPLPTYRGIATQ</sequence>
<proteinExistence type="predicted"/>
<evidence type="ECO:0000313" key="1">
    <source>
        <dbReference type="EMBL" id="RDX97564.1"/>
    </source>
</evidence>
<feature type="non-terminal residue" evidence="1">
    <location>
        <position position="1"/>
    </location>
</feature>
<dbReference type="PANTHER" id="PTHR32108:SF9">
    <property type="entry name" value="REVERSE TRANSCRIPTASE RNASE H-LIKE DOMAIN-CONTAINING PROTEIN"/>
    <property type="match status" value="1"/>
</dbReference>
<keyword evidence="2" id="KW-1185">Reference proteome</keyword>
<dbReference type="AlphaFoldDB" id="A0A371H412"/>
<evidence type="ECO:0000313" key="2">
    <source>
        <dbReference type="Proteomes" id="UP000257109"/>
    </source>
</evidence>
<dbReference type="OrthoDB" id="1418540at2759"/>
<organism evidence="1 2">
    <name type="scientific">Mucuna pruriens</name>
    <name type="common">Velvet bean</name>
    <name type="synonym">Dolichos pruriens</name>
    <dbReference type="NCBI Taxonomy" id="157652"/>
    <lineage>
        <taxon>Eukaryota</taxon>
        <taxon>Viridiplantae</taxon>
        <taxon>Streptophyta</taxon>
        <taxon>Embryophyta</taxon>
        <taxon>Tracheophyta</taxon>
        <taxon>Spermatophyta</taxon>
        <taxon>Magnoliopsida</taxon>
        <taxon>eudicotyledons</taxon>
        <taxon>Gunneridae</taxon>
        <taxon>Pentapetalae</taxon>
        <taxon>rosids</taxon>
        <taxon>fabids</taxon>
        <taxon>Fabales</taxon>
        <taxon>Fabaceae</taxon>
        <taxon>Papilionoideae</taxon>
        <taxon>50 kb inversion clade</taxon>
        <taxon>NPAAA clade</taxon>
        <taxon>indigoferoid/millettioid clade</taxon>
        <taxon>Phaseoleae</taxon>
        <taxon>Mucuna</taxon>
    </lineage>
</organism>
<dbReference type="PANTHER" id="PTHR32108">
    <property type="entry name" value="DNA-DIRECTED RNA POLYMERASE SUBUNIT ALPHA"/>
    <property type="match status" value="1"/>
</dbReference>
<accession>A0A371H412</accession>
<protein>
    <submittedName>
        <fullName evidence="1">Uncharacterized protein</fullName>
    </submittedName>
</protein>
<name>A0A371H412_MUCPR</name>
<gene>
    <name evidence="1" type="ORF">CR513_19652</name>
</gene>
<dbReference type="EMBL" id="QJKJ01003620">
    <property type="protein sequence ID" value="RDX97564.1"/>
    <property type="molecule type" value="Genomic_DNA"/>
</dbReference>
<reference evidence="1" key="1">
    <citation type="submission" date="2018-05" db="EMBL/GenBank/DDBJ databases">
        <title>Draft genome of Mucuna pruriens seed.</title>
        <authorList>
            <person name="Nnadi N.E."/>
            <person name="Vos R."/>
            <person name="Hasami M.H."/>
            <person name="Devisetty U.K."/>
            <person name="Aguiy J.C."/>
        </authorList>
    </citation>
    <scope>NUCLEOTIDE SEQUENCE [LARGE SCALE GENOMIC DNA]</scope>
    <source>
        <strain evidence="1">JCA_2017</strain>
    </source>
</reference>
<comment type="caution">
    <text evidence="1">The sequence shown here is derived from an EMBL/GenBank/DDBJ whole genome shotgun (WGS) entry which is preliminary data.</text>
</comment>
<dbReference type="Proteomes" id="UP000257109">
    <property type="component" value="Unassembled WGS sequence"/>
</dbReference>